<evidence type="ECO:0000256" key="1">
    <source>
        <dbReference type="ARBA" id="ARBA00004141"/>
    </source>
</evidence>
<evidence type="ECO:0000256" key="3">
    <source>
        <dbReference type="ARBA" id="ARBA00022989"/>
    </source>
</evidence>
<evidence type="ECO:0000256" key="5">
    <source>
        <dbReference type="SAM" id="MobiDB-lite"/>
    </source>
</evidence>
<keyword evidence="9" id="KW-1185">Reference proteome</keyword>
<evidence type="ECO:0000313" key="8">
    <source>
        <dbReference type="EMBL" id="WRL65688.1"/>
    </source>
</evidence>
<keyword evidence="4 6" id="KW-0472">Membrane</keyword>
<dbReference type="Pfam" id="PF00662">
    <property type="entry name" value="Proton_antipo_N"/>
    <property type="match status" value="1"/>
</dbReference>
<accession>A0ABZ1B794</accession>
<protein>
    <recommendedName>
        <fullName evidence="7">NADH-Ubiquinone oxidoreductase (complex I) chain 5 N-terminal domain-containing protein</fullName>
    </recommendedName>
</protein>
<proteinExistence type="predicted"/>
<dbReference type="PRINTS" id="PR01434">
    <property type="entry name" value="NADHDHGNASE5"/>
</dbReference>
<dbReference type="Proteomes" id="UP001324287">
    <property type="component" value="Chromosome"/>
</dbReference>
<feature type="transmembrane region" description="Helical" evidence="6">
    <location>
        <begin position="70"/>
        <end position="95"/>
    </location>
</feature>
<comment type="subcellular location">
    <subcellularLocation>
        <location evidence="1">Membrane</location>
        <topology evidence="1">Multi-pass membrane protein</topology>
    </subcellularLocation>
</comment>
<evidence type="ECO:0000256" key="4">
    <source>
        <dbReference type="ARBA" id="ARBA00023136"/>
    </source>
</evidence>
<dbReference type="EMBL" id="CP141261">
    <property type="protein sequence ID" value="WRL65688.1"/>
    <property type="molecule type" value="Genomic_DNA"/>
</dbReference>
<reference evidence="8 9" key="1">
    <citation type="submission" date="2023-12" db="EMBL/GenBank/DDBJ databases">
        <title>Blastococcus brunescens sp. nov., an actonobacterium isolated from sandstone collected in sahara desert.</title>
        <authorList>
            <person name="Gtari M."/>
            <person name="Ghodhbane F."/>
        </authorList>
    </citation>
    <scope>NUCLEOTIDE SEQUENCE [LARGE SCALE GENOMIC DNA]</scope>
    <source>
        <strain evidence="8 9">BMG 8361</strain>
    </source>
</reference>
<feature type="transmembrane region" description="Helical" evidence="6">
    <location>
        <begin position="32"/>
        <end position="49"/>
    </location>
</feature>
<evidence type="ECO:0000313" key="9">
    <source>
        <dbReference type="Proteomes" id="UP001324287"/>
    </source>
</evidence>
<dbReference type="InterPro" id="IPR050616">
    <property type="entry name" value="CPA3_Na-H_Antiporter_A"/>
</dbReference>
<dbReference type="InterPro" id="IPR001516">
    <property type="entry name" value="Proton_antipo_N"/>
</dbReference>
<keyword evidence="3 6" id="KW-1133">Transmembrane helix</keyword>
<feature type="region of interest" description="Disordered" evidence="5">
    <location>
        <begin position="142"/>
        <end position="162"/>
    </location>
</feature>
<organism evidence="8 9">
    <name type="scientific">Blastococcus brunescens</name>
    <dbReference type="NCBI Taxonomy" id="1564165"/>
    <lineage>
        <taxon>Bacteria</taxon>
        <taxon>Bacillati</taxon>
        <taxon>Actinomycetota</taxon>
        <taxon>Actinomycetes</taxon>
        <taxon>Geodermatophilales</taxon>
        <taxon>Geodermatophilaceae</taxon>
        <taxon>Blastococcus</taxon>
    </lineage>
</organism>
<sequence length="162" mass="16090">MSAVLGALVLLPALTGAGLLVAGRRADRVAGPLAVAVAVAGVALAALVAGARPSLSVPFLGIVDGGDLRLVVDGLSAVLVVLVGGIALLVTVFAVADLPADAARARFFGYLLLFVAAMLATVTAATLPALLLAWEVMGRPPMRSSATTGTSRASWLPAPGRS</sequence>
<evidence type="ECO:0000256" key="6">
    <source>
        <dbReference type="SAM" id="Phobius"/>
    </source>
</evidence>
<dbReference type="PANTHER" id="PTHR43373:SF1">
    <property type="entry name" value="NA(+)_H(+) ANTIPORTER SUBUNIT A"/>
    <property type="match status" value="1"/>
</dbReference>
<feature type="transmembrane region" description="Helical" evidence="6">
    <location>
        <begin position="107"/>
        <end position="134"/>
    </location>
</feature>
<evidence type="ECO:0000259" key="7">
    <source>
        <dbReference type="Pfam" id="PF00662"/>
    </source>
</evidence>
<gene>
    <name evidence="8" type="ORF">U6N30_08955</name>
</gene>
<name>A0ABZ1B794_9ACTN</name>
<feature type="domain" description="NADH-Ubiquinone oxidoreductase (complex I) chain 5 N-terminal" evidence="7">
    <location>
        <begin position="68"/>
        <end position="108"/>
    </location>
</feature>
<evidence type="ECO:0000256" key="2">
    <source>
        <dbReference type="ARBA" id="ARBA00022692"/>
    </source>
</evidence>
<feature type="compositionally biased region" description="Low complexity" evidence="5">
    <location>
        <begin position="143"/>
        <end position="154"/>
    </location>
</feature>
<dbReference type="RefSeq" id="WP_324277006.1">
    <property type="nucleotide sequence ID" value="NZ_CP141261.1"/>
</dbReference>
<keyword evidence="2 6" id="KW-0812">Transmembrane</keyword>
<dbReference type="PANTHER" id="PTHR43373">
    <property type="entry name" value="NA(+)/H(+) ANTIPORTER SUBUNIT"/>
    <property type="match status" value="1"/>
</dbReference>